<dbReference type="RefSeq" id="XP_003239959.1">
    <property type="nucleotide sequence ID" value="XM_003239911.1"/>
</dbReference>
<dbReference type="GeneID" id="10447315"/>
<evidence type="ECO:0000259" key="1">
    <source>
        <dbReference type="SMART" id="SM00651"/>
    </source>
</evidence>
<dbReference type="Gene3D" id="2.30.30.100">
    <property type="match status" value="1"/>
</dbReference>
<protein>
    <submittedName>
        <fullName evidence="2">Small nuclear ribonucleoprotein G</fullName>
    </submittedName>
</protein>
<organism evidence="2 3">
    <name type="scientific">Cryptomonas paramaecium</name>
    <dbReference type="NCBI Taxonomy" id="2898"/>
    <lineage>
        <taxon>Eukaryota</taxon>
        <taxon>Cryptophyceae</taxon>
        <taxon>Cryptomonadales</taxon>
        <taxon>Cryptomonadaceae</taxon>
        <taxon>Cryptomonas</taxon>
    </lineage>
</organism>
<dbReference type="SUPFAM" id="SSF50182">
    <property type="entry name" value="Sm-like ribonucleoproteins"/>
    <property type="match status" value="1"/>
</dbReference>
<dbReference type="GO" id="GO:1990904">
    <property type="term" value="C:ribonucleoprotein complex"/>
    <property type="evidence" value="ECO:0007669"/>
    <property type="project" value="UniProtKB-KW"/>
</dbReference>
<reference evidence="2 3" key="1">
    <citation type="journal article" date="2011" name="Genome Biol. Evol.">
        <title>Complete nucleomorph genome sequence of the nonphotosynthetic alga Cryptomonas paramecium reveals a core nucleomorph gene set.</title>
        <authorList>
            <person name="Tanifuji G."/>
            <person name="Onodera N.T."/>
            <person name="Wheeler T.J."/>
            <person name="Dlutek M."/>
            <person name="Donaher N."/>
            <person name="Archibald J.M."/>
        </authorList>
    </citation>
    <scope>NUCLEOTIDE SEQUENCE [LARGE SCALE GENOMIC DNA]</scope>
    <source>
        <strain evidence="2 3">CCAP977/2A</strain>
    </source>
</reference>
<name>F2HID7_9CRYP</name>
<proteinExistence type="predicted"/>
<geneLocation type="nucleomorph" evidence="2"/>
<dbReference type="InterPro" id="IPR010920">
    <property type="entry name" value="LSM_dom_sf"/>
</dbReference>
<evidence type="ECO:0000313" key="2">
    <source>
        <dbReference type="EMBL" id="AEA39061.1"/>
    </source>
</evidence>
<dbReference type="Proteomes" id="UP000243423">
    <property type="component" value="Nucleomorph 3"/>
</dbReference>
<feature type="domain" description="Sm" evidence="1">
    <location>
        <begin position="8"/>
        <end position="71"/>
    </location>
</feature>
<evidence type="ECO:0000313" key="3">
    <source>
        <dbReference type="Proteomes" id="UP000243423"/>
    </source>
</evidence>
<dbReference type="Pfam" id="PF01423">
    <property type="entry name" value="LSM"/>
    <property type="match status" value="1"/>
</dbReference>
<keyword evidence="2" id="KW-0542">Nucleomorph</keyword>
<dbReference type="AlphaFoldDB" id="F2HID7"/>
<dbReference type="SMART" id="SM00651">
    <property type="entry name" value="Sm"/>
    <property type="match status" value="1"/>
</dbReference>
<dbReference type="EMBL" id="CP002174">
    <property type="protein sequence ID" value="AEA39061.1"/>
    <property type="molecule type" value="Genomic_DNA"/>
</dbReference>
<accession>F2HID7</accession>
<dbReference type="CDD" id="cd00600">
    <property type="entry name" value="Sm_like"/>
    <property type="match status" value="1"/>
</dbReference>
<gene>
    <name evidence="2" type="primary">snrpG</name>
    <name evidence="2" type="ORF">CPARA_3gp403</name>
</gene>
<keyword evidence="2" id="KW-0687">Ribonucleoprotein</keyword>
<dbReference type="InterPro" id="IPR001163">
    <property type="entry name" value="Sm_dom_euk/arc"/>
</dbReference>
<sequence>MNLNEYNFHINYLIGKKVYIFLKNNQEIEGFLVGFDSFLNLVLVKSLFLSDDQQMANFLLIRGSSLNSIKQFTL</sequence>